<evidence type="ECO:0000313" key="7">
    <source>
        <dbReference type="EMBL" id="MCL6371290.1"/>
    </source>
</evidence>
<accession>A0AAW5GJG7</accession>
<dbReference type="InterPro" id="IPR036967">
    <property type="entry name" value="Ribosomal_uS11_sf"/>
</dbReference>
<dbReference type="AlphaFoldDB" id="A0AAW5GJG7"/>
<sequence>GLHEVHVFVKGPGVGRESAIRTLGTMGLKVRSISDVTPIPHNGCRPKKTRRI</sequence>
<name>A0AAW5GJG7_9GAMM</name>
<dbReference type="GO" id="GO:0005840">
    <property type="term" value="C:ribosome"/>
    <property type="evidence" value="ECO:0007669"/>
    <property type="project" value="UniProtKB-KW"/>
</dbReference>
<protein>
    <recommendedName>
        <fullName evidence="4">Small ribosomal subunit protein uS11</fullName>
    </recommendedName>
    <alternativeName>
        <fullName evidence="5">30S ribosomal protein S11</fullName>
    </alternativeName>
</protein>
<dbReference type="GO" id="GO:0003735">
    <property type="term" value="F:structural constituent of ribosome"/>
    <property type="evidence" value="ECO:0007669"/>
    <property type="project" value="InterPro"/>
</dbReference>
<dbReference type="Pfam" id="PF00411">
    <property type="entry name" value="Ribosomal_S11"/>
    <property type="match status" value="1"/>
</dbReference>
<gene>
    <name evidence="7" type="primary">rpsK</name>
    <name evidence="7" type="ORF">EXT53_22410</name>
</gene>
<dbReference type="GO" id="GO:1990904">
    <property type="term" value="C:ribonucleoprotein complex"/>
    <property type="evidence" value="ECO:0007669"/>
    <property type="project" value="UniProtKB-KW"/>
</dbReference>
<dbReference type="InterPro" id="IPR001971">
    <property type="entry name" value="Ribosomal_uS11"/>
</dbReference>
<keyword evidence="3 6" id="KW-0687">Ribonucleoprotein</keyword>
<dbReference type="SUPFAM" id="SSF53137">
    <property type="entry name" value="Translational machinery components"/>
    <property type="match status" value="1"/>
</dbReference>
<feature type="non-terminal residue" evidence="7">
    <location>
        <position position="1"/>
    </location>
</feature>
<dbReference type="GO" id="GO:0006412">
    <property type="term" value="P:translation"/>
    <property type="evidence" value="ECO:0007669"/>
    <property type="project" value="InterPro"/>
</dbReference>
<evidence type="ECO:0000313" key="8">
    <source>
        <dbReference type="Proteomes" id="UP001057360"/>
    </source>
</evidence>
<dbReference type="EMBL" id="SGPY01000056">
    <property type="protein sequence ID" value="MCL6371290.1"/>
    <property type="molecule type" value="Genomic_DNA"/>
</dbReference>
<dbReference type="PROSITE" id="PS00054">
    <property type="entry name" value="RIBOSOMAL_S11"/>
    <property type="match status" value="1"/>
</dbReference>
<comment type="similarity">
    <text evidence="1 6">Belongs to the universal ribosomal protein uS11 family.</text>
</comment>
<evidence type="ECO:0000256" key="1">
    <source>
        <dbReference type="ARBA" id="ARBA00006194"/>
    </source>
</evidence>
<evidence type="ECO:0000256" key="2">
    <source>
        <dbReference type="ARBA" id="ARBA00022980"/>
    </source>
</evidence>
<evidence type="ECO:0000256" key="3">
    <source>
        <dbReference type="ARBA" id="ARBA00023274"/>
    </source>
</evidence>
<reference evidence="7" key="1">
    <citation type="submission" date="2019-02" db="EMBL/GenBank/DDBJ databases">
        <title>New Zealand Erwinia strains with phe-tRNA free attachment sites.</title>
        <authorList>
            <person name="Nunes-Leite L."/>
            <person name="Pitman A.R."/>
        </authorList>
    </citation>
    <scope>NUCLEOTIDE SEQUENCE</scope>
    <source>
        <strain evidence="7">Ec-140</strain>
    </source>
</reference>
<organism evidence="7 8">
    <name type="scientific">Pectobacterium polaris</name>
    <dbReference type="NCBI Taxonomy" id="2042057"/>
    <lineage>
        <taxon>Bacteria</taxon>
        <taxon>Pseudomonadati</taxon>
        <taxon>Pseudomonadota</taxon>
        <taxon>Gammaproteobacteria</taxon>
        <taxon>Enterobacterales</taxon>
        <taxon>Pectobacteriaceae</taxon>
        <taxon>Pectobacterium</taxon>
    </lineage>
</organism>
<evidence type="ECO:0000256" key="5">
    <source>
        <dbReference type="ARBA" id="ARBA00035317"/>
    </source>
</evidence>
<dbReference type="Gene3D" id="3.30.420.80">
    <property type="entry name" value="Ribosomal protein S11"/>
    <property type="match status" value="1"/>
</dbReference>
<proteinExistence type="inferred from homology"/>
<dbReference type="InterPro" id="IPR018102">
    <property type="entry name" value="Ribosomal_uS11_CS"/>
</dbReference>
<evidence type="ECO:0000256" key="6">
    <source>
        <dbReference type="RuleBase" id="RU003629"/>
    </source>
</evidence>
<dbReference type="PANTHER" id="PTHR11759">
    <property type="entry name" value="40S RIBOSOMAL PROTEIN S14/30S RIBOSOMAL PROTEIN S11"/>
    <property type="match status" value="1"/>
</dbReference>
<dbReference type="Proteomes" id="UP001057360">
    <property type="component" value="Unassembled WGS sequence"/>
</dbReference>
<comment type="caution">
    <text evidence="7">The sequence shown here is derived from an EMBL/GenBank/DDBJ whole genome shotgun (WGS) entry which is preliminary data.</text>
</comment>
<evidence type="ECO:0000256" key="4">
    <source>
        <dbReference type="ARBA" id="ARBA00035160"/>
    </source>
</evidence>
<keyword evidence="2 6" id="KW-0689">Ribosomal protein</keyword>